<dbReference type="Proteomes" id="UP001596003">
    <property type="component" value="Unassembled WGS sequence"/>
</dbReference>
<keyword evidence="6" id="KW-1185">Reference proteome</keyword>
<comment type="pathway">
    <text evidence="1">Cell wall biogenesis; peptidoglycan biosynthesis.</text>
</comment>
<dbReference type="InterPro" id="IPR001264">
    <property type="entry name" value="Glyco_trans_51"/>
</dbReference>
<comment type="caution">
    <text evidence="5">The sequence shown here is derived from an EMBL/GenBank/DDBJ whole genome shotgun (WGS) entry which is preliminary data.</text>
</comment>
<proteinExistence type="predicted"/>
<sequence>MFKKSLKIFLGIIVFLGVLILYLLSDFNPLYRNKEFVLLTNKLNEAKKEDFTSFIDIHNKIYKKIKEPSCPCRDASNNIRPSRHAYSLTKLLYELKIKQEFSQNECLKFVLVNYDFGYKNIGVKAASKFYFNKNIKELDEKEKVTLIAMLKNSSLYNPIRNKKGVRNRVLLLELALHSQNKE</sequence>
<dbReference type="InterPro" id="IPR023346">
    <property type="entry name" value="Lysozyme-like_dom_sf"/>
</dbReference>
<name>A0ABV8Z892_9FLAO</name>
<dbReference type="Gene3D" id="1.10.3810.10">
    <property type="entry name" value="Biosynthetic peptidoglycan transglycosylase-like"/>
    <property type="match status" value="1"/>
</dbReference>
<dbReference type="RefSeq" id="WP_379795291.1">
    <property type="nucleotide sequence ID" value="NZ_JBHSFY010000002.1"/>
</dbReference>
<keyword evidence="3" id="KW-0812">Transmembrane</keyword>
<reference evidence="6" key="1">
    <citation type="journal article" date="2019" name="Int. J. Syst. Evol. Microbiol.">
        <title>The Global Catalogue of Microorganisms (GCM) 10K type strain sequencing project: providing services to taxonomists for standard genome sequencing and annotation.</title>
        <authorList>
            <consortium name="The Broad Institute Genomics Platform"/>
            <consortium name="The Broad Institute Genome Sequencing Center for Infectious Disease"/>
            <person name="Wu L."/>
            <person name="Ma J."/>
        </authorList>
    </citation>
    <scope>NUCLEOTIDE SEQUENCE [LARGE SCALE GENOMIC DNA]</scope>
    <source>
        <strain evidence="6">NBRC 103627</strain>
    </source>
</reference>
<feature type="domain" description="Glycosyl transferase family 51" evidence="4">
    <location>
        <begin position="91"/>
        <end position="169"/>
    </location>
</feature>
<gene>
    <name evidence="5" type="ORF">ACFO3N_03700</name>
</gene>
<evidence type="ECO:0000256" key="2">
    <source>
        <dbReference type="ARBA" id="ARBA00022679"/>
    </source>
</evidence>
<evidence type="ECO:0000259" key="4">
    <source>
        <dbReference type="Pfam" id="PF00912"/>
    </source>
</evidence>
<evidence type="ECO:0000256" key="3">
    <source>
        <dbReference type="SAM" id="Phobius"/>
    </source>
</evidence>
<feature type="transmembrane region" description="Helical" evidence="3">
    <location>
        <begin position="6"/>
        <end position="24"/>
    </location>
</feature>
<dbReference type="InterPro" id="IPR036950">
    <property type="entry name" value="PBP_transglycosylase"/>
</dbReference>
<dbReference type="InterPro" id="IPR050396">
    <property type="entry name" value="Glycosyltr_51/Transpeptidase"/>
</dbReference>
<evidence type="ECO:0000256" key="1">
    <source>
        <dbReference type="ARBA" id="ARBA00004752"/>
    </source>
</evidence>
<dbReference type="PANTHER" id="PTHR32282:SF33">
    <property type="entry name" value="PEPTIDOGLYCAN GLYCOSYLTRANSFERASE"/>
    <property type="match status" value="1"/>
</dbReference>
<dbReference type="SUPFAM" id="SSF53955">
    <property type="entry name" value="Lysozyme-like"/>
    <property type="match status" value="1"/>
</dbReference>
<keyword evidence="3" id="KW-1133">Transmembrane helix</keyword>
<accession>A0ABV8Z892</accession>
<keyword evidence="3" id="KW-0472">Membrane</keyword>
<dbReference type="Pfam" id="PF00912">
    <property type="entry name" value="Transgly"/>
    <property type="match status" value="1"/>
</dbReference>
<dbReference type="PANTHER" id="PTHR32282">
    <property type="entry name" value="BINDING PROTEIN TRANSPEPTIDASE, PUTATIVE-RELATED"/>
    <property type="match status" value="1"/>
</dbReference>
<protein>
    <submittedName>
        <fullName evidence="5">Transglycosylase domain-containing protein</fullName>
    </submittedName>
</protein>
<dbReference type="EMBL" id="JBHSFY010000002">
    <property type="protein sequence ID" value="MFC4476161.1"/>
    <property type="molecule type" value="Genomic_DNA"/>
</dbReference>
<evidence type="ECO:0000313" key="6">
    <source>
        <dbReference type="Proteomes" id="UP001596003"/>
    </source>
</evidence>
<keyword evidence="2" id="KW-0808">Transferase</keyword>
<organism evidence="5 6">
    <name type="scientific">Flavobacterium chungangensis</name>
    <dbReference type="NCBI Taxonomy" id="2708132"/>
    <lineage>
        <taxon>Bacteria</taxon>
        <taxon>Pseudomonadati</taxon>
        <taxon>Bacteroidota</taxon>
        <taxon>Flavobacteriia</taxon>
        <taxon>Flavobacteriales</taxon>
        <taxon>Flavobacteriaceae</taxon>
        <taxon>Flavobacterium</taxon>
    </lineage>
</organism>
<evidence type="ECO:0000313" key="5">
    <source>
        <dbReference type="EMBL" id="MFC4476161.1"/>
    </source>
</evidence>